<comment type="caution">
    <text evidence="2">The sequence shown here is derived from an EMBL/GenBank/DDBJ whole genome shotgun (WGS) entry which is preliminary data.</text>
</comment>
<organism evidence="2 3">
    <name type="scientific">Puccinia striiformis f. sp. tritici PST-78</name>
    <dbReference type="NCBI Taxonomy" id="1165861"/>
    <lineage>
        <taxon>Eukaryota</taxon>
        <taxon>Fungi</taxon>
        <taxon>Dikarya</taxon>
        <taxon>Basidiomycota</taxon>
        <taxon>Pucciniomycotina</taxon>
        <taxon>Pucciniomycetes</taxon>
        <taxon>Pucciniales</taxon>
        <taxon>Pucciniaceae</taxon>
        <taxon>Puccinia</taxon>
    </lineage>
</organism>
<protein>
    <submittedName>
        <fullName evidence="2">Uncharacterized protein</fullName>
    </submittedName>
</protein>
<dbReference type="EMBL" id="AJIL01000024">
    <property type="protein sequence ID" value="KNF02340.1"/>
    <property type="molecule type" value="Genomic_DNA"/>
</dbReference>
<keyword evidence="3" id="KW-1185">Reference proteome</keyword>
<dbReference type="AlphaFoldDB" id="A0A0L0VTK5"/>
<accession>A0A0L0VTK5</accession>
<gene>
    <name evidence="2" type="ORF">PSTG_04544</name>
</gene>
<feature type="compositionally biased region" description="Acidic residues" evidence="1">
    <location>
        <begin position="1"/>
        <end position="11"/>
    </location>
</feature>
<reference evidence="3" key="1">
    <citation type="submission" date="2014-03" db="EMBL/GenBank/DDBJ databases">
        <title>The Genome Sequence of Puccinia striiformis f. sp. tritici PST-78.</title>
        <authorList>
            <consortium name="The Broad Institute Genome Sequencing Platform"/>
            <person name="Cuomo C."/>
            <person name="Hulbert S."/>
            <person name="Chen X."/>
            <person name="Walker B."/>
            <person name="Young S.K."/>
            <person name="Zeng Q."/>
            <person name="Gargeya S."/>
            <person name="Fitzgerald M."/>
            <person name="Haas B."/>
            <person name="Abouelleil A."/>
            <person name="Alvarado L."/>
            <person name="Arachchi H.M."/>
            <person name="Berlin A.M."/>
            <person name="Chapman S.B."/>
            <person name="Goldberg J."/>
            <person name="Griggs A."/>
            <person name="Gujja S."/>
            <person name="Hansen M."/>
            <person name="Howarth C."/>
            <person name="Imamovic A."/>
            <person name="Larimer J."/>
            <person name="McCowan C."/>
            <person name="Montmayeur A."/>
            <person name="Murphy C."/>
            <person name="Neiman D."/>
            <person name="Pearson M."/>
            <person name="Priest M."/>
            <person name="Roberts A."/>
            <person name="Saif S."/>
            <person name="Shea T."/>
            <person name="Sisk P."/>
            <person name="Sykes S."/>
            <person name="Wortman J."/>
            <person name="Nusbaum C."/>
            <person name="Birren B."/>
        </authorList>
    </citation>
    <scope>NUCLEOTIDE SEQUENCE [LARGE SCALE GENOMIC DNA]</scope>
    <source>
        <strain evidence="3">race PST-78</strain>
    </source>
</reference>
<dbReference type="Proteomes" id="UP000054564">
    <property type="component" value="Unassembled WGS sequence"/>
</dbReference>
<feature type="region of interest" description="Disordered" evidence="1">
    <location>
        <begin position="1"/>
        <end position="31"/>
    </location>
</feature>
<evidence type="ECO:0000256" key="1">
    <source>
        <dbReference type="SAM" id="MobiDB-lite"/>
    </source>
</evidence>
<sequence>MDQEDQEDQEDLEIRRPRRRHRPDYTRQDDSLQRDYHQMLNYLLDHHHIRGKEGGDQSTEITALRRRFTITISNHFEARRRSRLDPVSMYFRYVGDSCNYQCRWCFQIVRSSPSSLRNLVAHRDGLVQGRSIRPSCPARWTAELNGCNLPPAADAQVDNEPN</sequence>
<proteinExistence type="predicted"/>
<evidence type="ECO:0000313" key="2">
    <source>
        <dbReference type="EMBL" id="KNF02340.1"/>
    </source>
</evidence>
<name>A0A0L0VTK5_9BASI</name>
<evidence type="ECO:0000313" key="3">
    <source>
        <dbReference type="Proteomes" id="UP000054564"/>
    </source>
</evidence>